<accession>V8NZB2</accession>
<comment type="subcellular location">
    <subcellularLocation>
        <location evidence="3">Cytoplasm</location>
    </subcellularLocation>
    <subcellularLocation>
        <location evidence="2">Nucleus</location>
    </subcellularLocation>
</comment>
<dbReference type="SUPFAM" id="SSF49417">
    <property type="entry name" value="p53-like transcription factors"/>
    <property type="match status" value="1"/>
</dbReference>
<evidence type="ECO:0000313" key="21">
    <source>
        <dbReference type="Proteomes" id="UP000018936"/>
    </source>
</evidence>
<evidence type="ECO:0000256" key="18">
    <source>
        <dbReference type="SAM" id="MobiDB-lite"/>
    </source>
</evidence>
<evidence type="ECO:0000256" key="12">
    <source>
        <dbReference type="ARBA" id="ARBA00023125"/>
    </source>
</evidence>
<keyword evidence="10" id="KW-0862">Zinc</keyword>
<dbReference type="AlphaFoldDB" id="V8NZB2"/>
<dbReference type="PANTHER" id="PTHR11447">
    <property type="entry name" value="CELLULAR TUMOR ANTIGEN P53"/>
    <property type="match status" value="1"/>
</dbReference>
<organism evidence="20 21">
    <name type="scientific">Ophiophagus hannah</name>
    <name type="common">King cobra</name>
    <name type="synonym">Naja hannah</name>
    <dbReference type="NCBI Taxonomy" id="8665"/>
    <lineage>
        <taxon>Eukaryota</taxon>
        <taxon>Metazoa</taxon>
        <taxon>Chordata</taxon>
        <taxon>Craniata</taxon>
        <taxon>Vertebrata</taxon>
        <taxon>Euteleostomi</taxon>
        <taxon>Lepidosauria</taxon>
        <taxon>Squamata</taxon>
        <taxon>Bifurcata</taxon>
        <taxon>Unidentata</taxon>
        <taxon>Episquamata</taxon>
        <taxon>Toxicofera</taxon>
        <taxon>Serpentes</taxon>
        <taxon>Colubroidea</taxon>
        <taxon>Elapidae</taxon>
        <taxon>Elapinae</taxon>
        <taxon>Ophiophagus</taxon>
    </lineage>
</organism>
<dbReference type="Proteomes" id="UP000018936">
    <property type="component" value="Unassembled WGS sequence"/>
</dbReference>
<evidence type="ECO:0000256" key="1">
    <source>
        <dbReference type="ARBA" id="ARBA00001947"/>
    </source>
</evidence>
<keyword evidence="9" id="KW-0479">Metal-binding</keyword>
<keyword evidence="11" id="KW-0805">Transcription regulation</keyword>
<evidence type="ECO:0000256" key="10">
    <source>
        <dbReference type="ARBA" id="ARBA00022833"/>
    </source>
</evidence>
<keyword evidence="16" id="KW-0131">Cell cycle</keyword>
<name>V8NZB2_OPHHA</name>
<evidence type="ECO:0000256" key="9">
    <source>
        <dbReference type="ARBA" id="ARBA00022723"/>
    </source>
</evidence>
<reference evidence="20 21" key="1">
    <citation type="journal article" date="2013" name="Proc. Natl. Acad. Sci. U.S.A.">
        <title>The king cobra genome reveals dynamic gene evolution and adaptation in the snake venom system.</title>
        <authorList>
            <person name="Vonk F.J."/>
            <person name="Casewell N.R."/>
            <person name="Henkel C.V."/>
            <person name="Heimberg A.M."/>
            <person name="Jansen H.J."/>
            <person name="McCleary R.J."/>
            <person name="Kerkkamp H.M."/>
            <person name="Vos R.A."/>
            <person name="Guerreiro I."/>
            <person name="Calvete J.J."/>
            <person name="Wuster W."/>
            <person name="Woods A.E."/>
            <person name="Logan J.M."/>
            <person name="Harrison R.A."/>
            <person name="Castoe T.A."/>
            <person name="de Koning A.P."/>
            <person name="Pollock D.D."/>
            <person name="Yandell M."/>
            <person name="Calderon D."/>
            <person name="Renjifo C."/>
            <person name="Currier R.B."/>
            <person name="Salgado D."/>
            <person name="Pla D."/>
            <person name="Sanz L."/>
            <person name="Hyder A.S."/>
            <person name="Ribeiro J.M."/>
            <person name="Arntzen J.W."/>
            <person name="van den Thillart G.E."/>
            <person name="Boetzer M."/>
            <person name="Pirovano W."/>
            <person name="Dirks R.P."/>
            <person name="Spaink H.P."/>
            <person name="Duboule D."/>
            <person name="McGlinn E."/>
            <person name="Kini R.M."/>
            <person name="Richardson M.K."/>
        </authorList>
    </citation>
    <scope>NUCLEOTIDE SEQUENCE</scope>
    <source>
        <tissue evidence="20">Blood</tissue>
    </source>
</reference>
<sequence length="101" mass="11453">MGSPTQQVGHNISLRPPKISKDTPSFLHRGLVLGRRCFEVRVCACPGRDRRSEENSFQEKAKPSEPTKKGKFEGCRRRKGGTWGRSQRALSLIRRFPRGGF</sequence>
<feature type="domain" description="p53 DNA-binding" evidence="19">
    <location>
        <begin position="29"/>
        <end position="56"/>
    </location>
</feature>
<evidence type="ECO:0000256" key="4">
    <source>
        <dbReference type="ARBA" id="ARBA00006167"/>
    </source>
</evidence>
<dbReference type="OrthoDB" id="5915660at2759"/>
<keyword evidence="13" id="KW-0010">Activator</keyword>
<evidence type="ECO:0000313" key="20">
    <source>
        <dbReference type="EMBL" id="ETE66978.1"/>
    </source>
</evidence>
<comment type="similarity">
    <text evidence="4">Belongs to the p53 family.</text>
</comment>
<protein>
    <recommendedName>
        <fullName evidence="5">Cellular tumor antigen p53</fullName>
    </recommendedName>
    <alternativeName>
        <fullName evidence="17">Tumor suppressor p53</fullName>
    </alternativeName>
</protein>
<dbReference type="GO" id="GO:0005634">
    <property type="term" value="C:nucleus"/>
    <property type="evidence" value="ECO:0007669"/>
    <property type="project" value="UniProtKB-SubCell"/>
</dbReference>
<evidence type="ECO:0000256" key="14">
    <source>
        <dbReference type="ARBA" id="ARBA00023163"/>
    </source>
</evidence>
<dbReference type="Pfam" id="PF00870">
    <property type="entry name" value="P53"/>
    <property type="match status" value="1"/>
</dbReference>
<evidence type="ECO:0000256" key="13">
    <source>
        <dbReference type="ARBA" id="ARBA00023159"/>
    </source>
</evidence>
<evidence type="ECO:0000256" key="15">
    <source>
        <dbReference type="ARBA" id="ARBA00023242"/>
    </source>
</evidence>
<keyword evidence="21" id="KW-1185">Reference proteome</keyword>
<keyword evidence="15" id="KW-0539">Nucleus</keyword>
<feature type="compositionally biased region" description="Polar residues" evidence="18">
    <location>
        <begin position="1"/>
        <end position="10"/>
    </location>
</feature>
<evidence type="ECO:0000256" key="8">
    <source>
        <dbReference type="ARBA" id="ARBA00022703"/>
    </source>
</evidence>
<dbReference type="GO" id="GO:0005737">
    <property type="term" value="C:cytoplasm"/>
    <property type="evidence" value="ECO:0007669"/>
    <property type="project" value="UniProtKB-SubCell"/>
</dbReference>
<dbReference type="InterPro" id="IPR008967">
    <property type="entry name" value="p53-like_TF_DNA-bd_sf"/>
</dbReference>
<comment type="caution">
    <text evidence="20">The sequence shown here is derived from an EMBL/GenBank/DDBJ whole genome shotgun (WGS) entry which is preliminary data.</text>
</comment>
<keyword evidence="8" id="KW-0053">Apoptosis</keyword>
<dbReference type="PANTHER" id="PTHR11447:SF6">
    <property type="entry name" value="CELLULAR TUMOR ANTIGEN P53"/>
    <property type="match status" value="1"/>
</dbReference>
<gene>
    <name evidence="20" type="primary">tp53</name>
    <name evidence="20" type="ORF">L345_07239</name>
</gene>
<dbReference type="Gene3D" id="2.60.40.720">
    <property type="match status" value="1"/>
</dbReference>
<feature type="compositionally biased region" description="Basic and acidic residues" evidence="18">
    <location>
        <begin position="48"/>
        <end position="75"/>
    </location>
</feature>
<keyword evidence="6" id="KW-0963">Cytoplasm</keyword>
<evidence type="ECO:0000256" key="17">
    <source>
        <dbReference type="ARBA" id="ARBA00031653"/>
    </source>
</evidence>
<dbReference type="GO" id="GO:0006915">
    <property type="term" value="P:apoptotic process"/>
    <property type="evidence" value="ECO:0007669"/>
    <property type="project" value="UniProtKB-KW"/>
</dbReference>
<evidence type="ECO:0000256" key="6">
    <source>
        <dbReference type="ARBA" id="ARBA00022490"/>
    </source>
</evidence>
<keyword evidence="7" id="KW-0597">Phosphoprotein</keyword>
<dbReference type="EMBL" id="AZIM01001416">
    <property type="protein sequence ID" value="ETE66978.1"/>
    <property type="molecule type" value="Genomic_DNA"/>
</dbReference>
<evidence type="ECO:0000256" key="11">
    <source>
        <dbReference type="ARBA" id="ARBA00023015"/>
    </source>
</evidence>
<keyword evidence="12" id="KW-0238">DNA-binding</keyword>
<evidence type="ECO:0000256" key="5">
    <source>
        <dbReference type="ARBA" id="ARBA00017135"/>
    </source>
</evidence>
<evidence type="ECO:0000256" key="3">
    <source>
        <dbReference type="ARBA" id="ARBA00004496"/>
    </source>
</evidence>
<feature type="region of interest" description="Disordered" evidence="18">
    <location>
        <begin position="1"/>
        <end position="23"/>
    </location>
</feature>
<dbReference type="InterPro" id="IPR011615">
    <property type="entry name" value="p53_DNA-bd"/>
</dbReference>
<evidence type="ECO:0000256" key="7">
    <source>
        <dbReference type="ARBA" id="ARBA00022553"/>
    </source>
</evidence>
<proteinExistence type="inferred from homology"/>
<keyword evidence="14" id="KW-0804">Transcription</keyword>
<evidence type="ECO:0000256" key="16">
    <source>
        <dbReference type="ARBA" id="ARBA00023306"/>
    </source>
</evidence>
<dbReference type="InterPro" id="IPR002117">
    <property type="entry name" value="p53_tumour_suppressor"/>
</dbReference>
<dbReference type="GO" id="GO:0046872">
    <property type="term" value="F:metal ion binding"/>
    <property type="evidence" value="ECO:0007669"/>
    <property type="project" value="UniProtKB-KW"/>
</dbReference>
<evidence type="ECO:0000256" key="2">
    <source>
        <dbReference type="ARBA" id="ARBA00004123"/>
    </source>
</evidence>
<feature type="region of interest" description="Disordered" evidence="18">
    <location>
        <begin position="48"/>
        <end position="86"/>
    </location>
</feature>
<dbReference type="InterPro" id="IPR012346">
    <property type="entry name" value="p53/RUNT-type_TF_DNA-bd_sf"/>
</dbReference>
<comment type="cofactor">
    <cofactor evidence="1">
        <name>Zn(2+)</name>
        <dbReference type="ChEBI" id="CHEBI:29105"/>
    </cofactor>
</comment>
<dbReference type="GO" id="GO:0000981">
    <property type="term" value="F:DNA-binding transcription factor activity, RNA polymerase II-specific"/>
    <property type="evidence" value="ECO:0007669"/>
    <property type="project" value="TreeGrafter"/>
</dbReference>
<dbReference type="GO" id="GO:0000978">
    <property type="term" value="F:RNA polymerase II cis-regulatory region sequence-specific DNA binding"/>
    <property type="evidence" value="ECO:0007669"/>
    <property type="project" value="TreeGrafter"/>
</dbReference>
<evidence type="ECO:0000259" key="19">
    <source>
        <dbReference type="Pfam" id="PF00870"/>
    </source>
</evidence>
<feature type="non-terminal residue" evidence="20">
    <location>
        <position position="1"/>
    </location>
</feature>